<evidence type="ECO:0000313" key="1">
    <source>
        <dbReference type="Proteomes" id="UP000095283"/>
    </source>
</evidence>
<evidence type="ECO:0000313" key="2">
    <source>
        <dbReference type="WBParaSite" id="Hba_12328"/>
    </source>
</evidence>
<keyword evidence="1" id="KW-1185">Reference proteome</keyword>
<dbReference type="AlphaFoldDB" id="A0A1I7X4I3"/>
<organism evidence="1 2">
    <name type="scientific">Heterorhabditis bacteriophora</name>
    <name type="common">Entomopathogenic nematode worm</name>
    <dbReference type="NCBI Taxonomy" id="37862"/>
    <lineage>
        <taxon>Eukaryota</taxon>
        <taxon>Metazoa</taxon>
        <taxon>Ecdysozoa</taxon>
        <taxon>Nematoda</taxon>
        <taxon>Chromadorea</taxon>
        <taxon>Rhabditida</taxon>
        <taxon>Rhabditina</taxon>
        <taxon>Rhabditomorpha</taxon>
        <taxon>Strongyloidea</taxon>
        <taxon>Heterorhabditidae</taxon>
        <taxon>Heterorhabditis</taxon>
    </lineage>
</organism>
<reference evidence="2" key="1">
    <citation type="submission" date="2016-11" db="UniProtKB">
        <authorList>
            <consortium name="WormBaseParasite"/>
        </authorList>
    </citation>
    <scope>IDENTIFICATION</scope>
</reference>
<dbReference type="Proteomes" id="UP000095283">
    <property type="component" value="Unplaced"/>
</dbReference>
<proteinExistence type="predicted"/>
<name>A0A1I7X4I3_HETBA</name>
<protein>
    <submittedName>
        <fullName evidence="2">DDE_Tnp_Tn3 domain-containing protein</fullName>
    </submittedName>
</protein>
<accession>A0A1I7X4I3</accession>
<sequence>MRKSYLTNILLSLTKYQEYIEYIIELADATRTSLYGYLKWQNDHMIHKEQSFPAFDDLDDVQNMMLGFGTLFCDAEGAQIGSPYEAM</sequence>
<dbReference type="WBParaSite" id="Hba_12328">
    <property type="protein sequence ID" value="Hba_12328"/>
    <property type="gene ID" value="Hba_12328"/>
</dbReference>